<reference evidence="8" key="2">
    <citation type="journal article" date="2023" name="Int. J. Mol. Sci.">
        <title>De Novo Assembly and Annotation of 11 Diverse Shrub Willow (Salix) Genomes Reveals Novel Gene Organization in Sex-Linked Regions.</title>
        <authorList>
            <person name="Hyden B."/>
            <person name="Feng K."/>
            <person name="Yates T.B."/>
            <person name="Jawdy S."/>
            <person name="Cereghino C."/>
            <person name="Smart L.B."/>
            <person name="Muchero W."/>
        </authorList>
    </citation>
    <scope>NUCLEOTIDE SEQUENCE</scope>
    <source>
        <tissue evidence="8">Shoot tip</tissue>
    </source>
</reference>
<dbReference type="EMBL" id="JAPFFK010000010">
    <property type="protein sequence ID" value="KAJ6739793.1"/>
    <property type="molecule type" value="Genomic_DNA"/>
</dbReference>
<dbReference type="PANTHER" id="PTHR31755">
    <property type="entry name" value="FOLATE RECEPTOR-LIKE"/>
    <property type="match status" value="1"/>
</dbReference>
<feature type="compositionally biased region" description="Polar residues" evidence="6">
    <location>
        <begin position="1"/>
        <end position="21"/>
    </location>
</feature>
<gene>
    <name evidence="8" type="ORF">OIU79_000029</name>
</gene>
<evidence type="ECO:0000256" key="4">
    <source>
        <dbReference type="ARBA" id="ARBA00057190"/>
    </source>
</evidence>
<dbReference type="Gene3D" id="3.40.50.150">
    <property type="entry name" value="Vaccinia Virus protein VP39"/>
    <property type="match status" value="1"/>
</dbReference>
<feature type="domain" description="Protein arginine N-methyltransferase" evidence="7">
    <location>
        <begin position="195"/>
        <end position="298"/>
    </location>
</feature>
<evidence type="ECO:0000256" key="2">
    <source>
        <dbReference type="ARBA" id="ARBA00022679"/>
    </source>
</evidence>
<dbReference type="Proteomes" id="UP001151532">
    <property type="component" value="Chromosome 7"/>
</dbReference>
<organism evidence="8 9">
    <name type="scientific">Salix purpurea</name>
    <name type="common">Purple osier willow</name>
    <dbReference type="NCBI Taxonomy" id="77065"/>
    <lineage>
        <taxon>Eukaryota</taxon>
        <taxon>Viridiplantae</taxon>
        <taxon>Streptophyta</taxon>
        <taxon>Embryophyta</taxon>
        <taxon>Tracheophyta</taxon>
        <taxon>Spermatophyta</taxon>
        <taxon>Magnoliopsida</taxon>
        <taxon>eudicotyledons</taxon>
        <taxon>Gunneridae</taxon>
        <taxon>Pentapetalae</taxon>
        <taxon>rosids</taxon>
        <taxon>fabids</taxon>
        <taxon>Malpighiales</taxon>
        <taxon>Salicaceae</taxon>
        <taxon>Saliceae</taxon>
        <taxon>Salix</taxon>
    </lineage>
</organism>
<dbReference type="InterPro" id="IPR025799">
    <property type="entry name" value="Arg_MeTrfase"/>
</dbReference>
<dbReference type="Pfam" id="PF22528">
    <property type="entry name" value="PRMT_C"/>
    <property type="match status" value="2"/>
</dbReference>
<dbReference type="Gene3D" id="2.70.160.11">
    <property type="entry name" value="Hnrnp arginine n-methyltransferase1"/>
    <property type="match status" value="1"/>
</dbReference>
<keyword evidence="1 5" id="KW-0489">Methyltransferase</keyword>
<name>A0A9Q0V211_SALPP</name>
<feature type="domain" description="Protein arginine N-methyltransferase" evidence="7">
    <location>
        <begin position="335"/>
        <end position="393"/>
    </location>
</feature>
<dbReference type="FunFam" id="3.40.50.150:FF:000016">
    <property type="entry name" value="Protein arginine N-methyltransferase 6"/>
    <property type="match status" value="1"/>
</dbReference>
<keyword evidence="8" id="KW-0675">Receptor</keyword>
<dbReference type="AlphaFoldDB" id="A0A9Q0V211"/>
<evidence type="ECO:0000313" key="8">
    <source>
        <dbReference type="EMBL" id="KAJ6739793.1"/>
    </source>
</evidence>
<evidence type="ECO:0000256" key="5">
    <source>
        <dbReference type="PROSITE-ProRule" id="PRU01015"/>
    </source>
</evidence>
<proteinExistence type="predicted"/>
<evidence type="ECO:0000256" key="1">
    <source>
        <dbReference type="ARBA" id="ARBA00022603"/>
    </source>
</evidence>
<feature type="region of interest" description="Disordered" evidence="6">
    <location>
        <begin position="1"/>
        <end position="35"/>
    </location>
</feature>
<keyword evidence="9" id="KW-1185">Reference proteome</keyword>
<dbReference type="GO" id="GO:0032259">
    <property type="term" value="P:methylation"/>
    <property type="evidence" value="ECO:0007669"/>
    <property type="project" value="UniProtKB-KW"/>
</dbReference>
<dbReference type="SUPFAM" id="SSF53335">
    <property type="entry name" value="S-adenosyl-L-methionine-dependent methyltransferases"/>
    <property type="match status" value="1"/>
</dbReference>
<dbReference type="PROSITE" id="PS51678">
    <property type="entry name" value="SAM_MT_PRMT"/>
    <property type="match status" value="1"/>
</dbReference>
<comment type="function">
    <text evidence="4">Arginine methyltransferase that can both catalyze the formation of omega-N monomethylarginine (MMA) and asymmetrical dimethylarginine (aDMA).</text>
</comment>
<keyword evidence="3 5" id="KW-0949">S-adenosyl-L-methionine</keyword>
<sequence>MYSSSGDSNGYHQDNKQQFGMSQRDRVRRVRAKSRDGFGEEQKVTPCTEFDKAYFNSYAHVGIHEEMIKDHVRTNTYRDAIFHHQSLIEGKVVVDVGCGTGILSIFCAQAGAKRVYAVDASDIAVQANEVVKANNLSDKVIVLHGRVEDVEINEEVDVIISEWMGYMLLYESMLGSVITARDRWLKHGGLILPSNATLYMAPVTHPDRYRESIEFWRNVYGIDMSAMLPLAKQCAFEEPSVETISGENVLTWPHVVKHVDCYTITIDELESVTTTYKFRSMMRAPFHGFAFWFDVEFGGPAASLINPRVPVLPTVPSNNSPMDGSQRKKRTNPNEALVLSTAPEDPPTHWQQTLIYFYDPIDVEQDQLIEGSATLTQSKENRRFMNINLRYSSGGRSFVKESVMRKKVQSSDFSPSKAAKENRCSFMKMNLSSSITKPALFNTANIFSSLNDGKLPSTTLKTPLSMSPHRHKTTATQILKTSFKANSSIANAEVPVEVEVAEGYSMTQFCDKVIDVFLNEKPRVKEWRKYLVFREEWNKYKESFYTRCRTRADRETDPTMKQRLISLASNVNKIDEAMEKHDELLKEIQDNPTDLDAIVAKRRKDFTGDFFRFLALLSETYDNLEDRDGVARLVAKCMSAVSAFDKTLESLETLDAAQAKFDDILNSSSVDAACEKIKSLAKAKELDSSLILLINSAWATAKESTSVKNEVKDIMYSLYKAMKRSLRSISPKEIKLLKHLLNIADPEERFSALATAFSPGDDHEAKDPYALYTTPKELHKWIKIMLDSYHLNKEDTDIKEARKMSQPVIIQRLFILKETIEEEYLEKTTLQTQPEGDTKSEEE</sequence>
<evidence type="ECO:0000313" key="9">
    <source>
        <dbReference type="Proteomes" id="UP001151532"/>
    </source>
</evidence>
<evidence type="ECO:0000259" key="7">
    <source>
        <dbReference type="Pfam" id="PF22528"/>
    </source>
</evidence>
<dbReference type="InterPro" id="IPR029063">
    <property type="entry name" value="SAM-dependent_MTases_sf"/>
</dbReference>
<dbReference type="GO" id="GO:0009535">
    <property type="term" value="C:chloroplast thylakoid membrane"/>
    <property type="evidence" value="ECO:0007669"/>
    <property type="project" value="TreeGrafter"/>
</dbReference>
<dbReference type="CDD" id="cd02440">
    <property type="entry name" value="AdoMet_MTases"/>
    <property type="match status" value="1"/>
</dbReference>
<dbReference type="OrthoDB" id="7848332at2759"/>
<dbReference type="InterPro" id="IPR055135">
    <property type="entry name" value="PRMT_dom"/>
</dbReference>
<dbReference type="FunFam" id="2.70.160.11:FF:000008">
    <property type="entry name" value="Protein arginine N-methyltransferase 6"/>
    <property type="match status" value="1"/>
</dbReference>
<accession>A0A9Q0V211</accession>
<dbReference type="GO" id="GO:0009941">
    <property type="term" value="C:chloroplast envelope"/>
    <property type="evidence" value="ECO:0007669"/>
    <property type="project" value="TreeGrafter"/>
</dbReference>
<dbReference type="InterPro" id="IPR040320">
    <property type="entry name" value="At4g37920-like"/>
</dbReference>
<dbReference type="Pfam" id="PF06325">
    <property type="entry name" value="PrmA"/>
    <property type="match status" value="1"/>
</dbReference>
<reference evidence="8" key="1">
    <citation type="submission" date="2022-11" db="EMBL/GenBank/DDBJ databases">
        <authorList>
            <person name="Hyden B.L."/>
            <person name="Feng K."/>
            <person name="Yates T."/>
            <person name="Jawdy S."/>
            <person name="Smart L.B."/>
            <person name="Muchero W."/>
        </authorList>
    </citation>
    <scope>NUCLEOTIDE SEQUENCE</scope>
    <source>
        <tissue evidence="8">Shoot tip</tissue>
    </source>
</reference>
<keyword evidence="2 5" id="KW-0808">Transferase</keyword>
<comment type="caution">
    <text evidence="8">The sequence shown here is derived from an EMBL/GenBank/DDBJ whole genome shotgun (WGS) entry which is preliminary data.</text>
</comment>
<evidence type="ECO:0000256" key="6">
    <source>
        <dbReference type="SAM" id="MobiDB-lite"/>
    </source>
</evidence>
<dbReference type="GO" id="GO:0016274">
    <property type="term" value="F:protein-arginine N-methyltransferase activity"/>
    <property type="evidence" value="ECO:0007669"/>
    <property type="project" value="InterPro"/>
</dbReference>
<evidence type="ECO:0000256" key="3">
    <source>
        <dbReference type="ARBA" id="ARBA00022691"/>
    </source>
</evidence>
<dbReference type="PANTHER" id="PTHR31755:SF2">
    <property type="entry name" value="OS08G0320800 PROTEIN"/>
    <property type="match status" value="1"/>
</dbReference>
<protein>
    <submittedName>
        <fullName evidence="8">FOLATE RECEPTOR-LIKE</fullName>
    </submittedName>
</protein>